<dbReference type="EMBL" id="JBIHMM010000001">
    <property type="protein sequence ID" value="MFH0252347.1"/>
    <property type="molecule type" value="Genomic_DNA"/>
</dbReference>
<keyword evidence="2" id="KW-1185">Reference proteome</keyword>
<name>A0ABW7I2G1_9RHOB</name>
<proteinExistence type="predicted"/>
<evidence type="ECO:0000313" key="2">
    <source>
        <dbReference type="Proteomes" id="UP001607157"/>
    </source>
</evidence>
<protein>
    <submittedName>
        <fullName evidence="1">Uncharacterized protein</fullName>
    </submittedName>
</protein>
<organism evidence="1 2">
    <name type="scientific">Roseovarius aquimarinus</name>
    <dbReference type="NCBI Taxonomy" id="1229156"/>
    <lineage>
        <taxon>Bacteria</taxon>
        <taxon>Pseudomonadati</taxon>
        <taxon>Pseudomonadota</taxon>
        <taxon>Alphaproteobacteria</taxon>
        <taxon>Rhodobacterales</taxon>
        <taxon>Roseobacteraceae</taxon>
        <taxon>Roseovarius</taxon>
    </lineage>
</organism>
<gene>
    <name evidence="1" type="ORF">ACGRVM_00450</name>
</gene>
<accession>A0ABW7I2G1</accession>
<dbReference type="Proteomes" id="UP001607157">
    <property type="component" value="Unassembled WGS sequence"/>
</dbReference>
<dbReference type="RefSeq" id="WP_377169803.1">
    <property type="nucleotide sequence ID" value="NZ_JBHTJC010000001.1"/>
</dbReference>
<sequence>MTTPPTEPMTRLRDALRAMMDAPLRLRGRRGALGSADLDRLSRHIILPTVAVTDEEIARAAFQDRGTKLARQEMWDDLARLIAETDAARAGTPGGESASLLLAFGARSDVVAMTEDALHDGAIPDLDGIDAMEALVDEFAGDYPVAAVVALAHIDMAWAWRAIPGASGLDGAAIRAAHHAARAEALLAPHVDAAGDAPSVAAARCALLRAQPGHGAQHVADRYQHLIDIDPASPRHMRGLGAAVLAAMPGDYRALELEARRTAARTGDIWGAGAYAWVYLDALALDPGALCLLDPAFFIDGLRDILARRRDQHTANLLAAFCAITMRPDTARRAPVIPARDALHACLPWLLRDHLQELHPLIWTQALHRPGAGPLPPRRALLSEGRRTALRAIAAQFADDIAQGQSIAFSPAGMYMLPSL</sequence>
<comment type="caution">
    <text evidence="1">The sequence shown here is derived from an EMBL/GenBank/DDBJ whole genome shotgun (WGS) entry which is preliminary data.</text>
</comment>
<evidence type="ECO:0000313" key="1">
    <source>
        <dbReference type="EMBL" id="MFH0252347.1"/>
    </source>
</evidence>
<reference evidence="1 2" key="1">
    <citation type="submission" date="2024-10" db="EMBL/GenBank/DDBJ databases">
        <authorList>
            <person name="Yang X.-N."/>
        </authorList>
    </citation>
    <scope>NUCLEOTIDE SEQUENCE [LARGE SCALE GENOMIC DNA]</scope>
    <source>
        <strain evidence="1 2">CAU 1059</strain>
    </source>
</reference>